<proteinExistence type="predicted"/>
<dbReference type="HOGENOM" id="CLU_1695365_0_0_1"/>
<reference evidence="2" key="1">
    <citation type="journal article" date="2014" name="Genome Announc.">
        <title>Draft genome sequence of Colletotrichum sublineola, a destructive pathogen of cultivated sorghum.</title>
        <authorList>
            <person name="Baroncelli R."/>
            <person name="Sanz-Martin J.M."/>
            <person name="Rech G.E."/>
            <person name="Sukno S.A."/>
            <person name="Thon M.R."/>
        </authorList>
    </citation>
    <scope>NUCLEOTIDE SEQUENCE [LARGE SCALE GENOMIC DNA]</scope>
    <source>
        <strain evidence="2">TX430BB</strain>
    </source>
</reference>
<name>A0A066XCC9_COLSU</name>
<gene>
    <name evidence="1" type="ORF">CSUB01_11386</name>
</gene>
<dbReference type="AlphaFoldDB" id="A0A066XCC9"/>
<dbReference type="EMBL" id="JMSE01001229">
    <property type="protein sequence ID" value="KDN63416.1"/>
    <property type="molecule type" value="Genomic_DNA"/>
</dbReference>
<accession>A0A066XCC9</accession>
<sequence>MGPISPYHILRLMVHEADDFPTFRALCLASKALSILATPRMLRLTINDDTRRIQDPGSLVHSGPTLFEKTNTVTGHDQPGTETHSGKESGLCIADRIAISNYPSRCEQEIRDAAAPMVLWAALQPPRLATKLLSRVLNLKPRHIWSFFTRPQHRL</sequence>
<keyword evidence="2" id="KW-1185">Reference proteome</keyword>
<evidence type="ECO:0000313" key="2">
    <source>
        <dbReference type="Proteomes" id="UP000027238"/>
    </source>
</evidence>
<protein>
    <submittedName>
        <fullName evidence="1">Uncharacterized protein</fullName>
    </submittedName>
</protein>
<comment type="caution">
    <text evidence="1">The sequence shown here is derived from an EMBL/GenBank/DDBJ whole genome shotgun (WGS) entry which is preliminary data.</text>
</comment>
<evidence type="ECO:0000313" key="1">
    <source>
        <dbReference type="EMBL" id="KDN63416.1"/>
    </source>
</evidence>
<organism evidence="1 2">
    <name type="scientific">Colletotrichum sublineola</name>
    <name type="common">Sorghum anthracnose fungus</name>
    <dbReference type="NCBI Taxonomy" id="1173701"/>
    <lineage>
        <taxon>Eukaryota</taxon>
        <taxon>Fungi</taxon>
        <taxon>Dikarya</taxon>
        <taxon>Ascomycota</taxon>
        <taxon>Pezizomycotina</taxon>
        <taxon>Sordariomycetes</taxon>
        <taxon>Hypocreomycetidae</taxon>
        <taxon>Glomerellales</taxon>
        <taxon>Glomerellaceae</taxon>
        <taxon>Colletotrichum</taxon>
        <taxon>Colletotrichum graminicola species complex</taxon>
    </lineage>
</organism>
<dbReference type="Proteomes" id="UP000027238">
    <property type="component" value="Unassembled WGS sequence"/>
</dbReference>